<comment type="subcellular location">
    <subcellularLocation>
        <location evidence="5">Cytoplasm</location>
    </subcellularLocation>
</comment>
<dbReference type="InterPro" id="IPR036389">
    <property type="entry name" value="RNase_III_sf"/>
</dbReference>
<sequence length="137" mass="15639">MKDQAIKQLSGLPLAYMGDAAWEICVRQTLLERGLTRPKDLHREATAYVSARGQAQAMEVLLEGDRLTEEEIRIYKRGRNASPHTSAKNASKQDYRVATGFEALMGYLYLIQPQGRFEDLSQECLAIIEERIDHERK</sequence>
<evidence type="ECO:0000313" key="7">
    <source>
        <dbReference type="EMBL" id="AMB94099.1"/>
    </source>
</evidence>
<keyword evidence="3 5" id="KW-0255">Endonuclease</keyword>
<dbReference type="SUPFAM" id="SSF69065">
    <property type="entry name" value="RNase III domain-like"/>
    <property type="match status" value="1"/>
</dbReference>
<comment type="similarity">
    <text evidence="5">Belongs to the MrnC RNase family.</text>
</comment>
<evidence type="ECO:0000256" key="4">
    <source>
        <dbReference type="ARBA" id="ARBA00022801"/>
    </source>
</evidence>
<dbReference type="GO" id="GO:0005737">
    <property type="term" value="C:cytoplasm"/>
    <property type="evidence" value="ECO:0007669"/>
    <property type="project" value="UniProtKB-SubCell"/>
</dbReference>
<keyword evidence="4 5" id="KW-0378">Hydrolase</keyword>
<dbReference type="GO" id="GO:0019843">
    <property type="term" value="F:rRNA binding"/>
    <property type="evidence" value="ECO:0007669"/>
    <property type="project" value="UniProtKB-UniRule"/>
</dbReference>
<keyword evidence="2 5" id="KW-0540">Nuclease</keyword>
<dbReference type="Pfam" id="PF00636">
    <property type="entry name" value="Ribonuclease_3"/>
    <property type="match status" value="1"/>
</dbReference>
<comment type="function">
    <text evidence="5">Involved in correct processing of both the 5' and 3' ends of 23S rRNA precursor. Processes 30S rRNA precursor transcript even in absence of ribonuclease 3 (Rnc); Rnc processes 30S rRNA into smaller rRNA precursors.</text>
</comment>
<dbReference type="GO" id="GO:0006364">
    <property type="term" value="P:rRNA processing"/>
    <property type="evidence" value="ECO:0007669"/>
    <property type="project" value="UniProtKB-UniRule"/>
</dbReference>
<dbReference type="PANTHER" id="PTHR34276">
    <property type="entry name" value="MINI-RIBONUCLEASE 3"/>
    <property type="match status" value="1"/>
</dbReference>
<dbReference type="RefSeq" id="WP_067973980.1">
    <property type="nucleotide sequence ID" value="NZ_CAJHKM010000001.1"/>
</dbReference>
<dbReference type="GO" id="GO:0004525">
    <property type="term" value="F:ribonuclease III activity"/>
    <property type="evidence" value="ECO:0007669"/>
    <property type="project" value="InterPro"/>
</dbReference>
<dbReference type="EC" id="3.1.26.-" evidence="5"/>
<name>A0A0X8FBG6_9LACT</name>
<dbReference type="InterPro" id="IPR000999">
    <property type="entry name" value="RNase_III_dom"/>
</dbReference>
<dbReference type="PANTHER" id="PTHR34276:SF1">
    <property type="entry name" value="MINI-RIBONUCLEASE 3"/>
    <property type="match status" value="1"/>
</dbReference>
<reference evidence="7 9" key="1">
    <citation type="journal article" date="2016" name="Genome Announc.">
        <title>Complete Genome Sequences of Aerococcus christensenii CCUG 28831T, Aerococcus sanguinicola CCUG 43001T, Aerococcus urinae CCUG 36881T, Aerococcus urinaeequi CCUG 28094T, Aerococcus urinaehominis CCUG 42038 BT, and Aerococcus viridans CCUG 4311T.</title>
        <authorList>
            <person name="Carkaci D."/>
            <person name="Dargis R."/>
            <person name="Nielsen X.C."/>
            <person name="Skovgaard O."/>
            <person name="Fuursted K."/>
            <person name="Christensen J.J."/>
        </authorList>
    </citation>
    <scope>NUCLEOTIDE SEQUENCE [LARGE SCALE GENOMIC DNA]</scope>
    <source>
        <strain evidence="7 9">CCUG43001</strain>
    </source>
</reference>
<evidence type="ECO:0000313" key="8">
    <source>
        <dbReference type="EMBL" id="PKZ22188.1"/>
    </source>
</evidence>
<dbReference type="InterPro" id="IPR008226">
    <property type="entry name" value="Mini3_fam"/>
</dbReference>
<protein>
    <recommendedName>
        <fullName evidence="5">Mini-ribonuclease 3</fullName>
        <shortName evidence="5">Mini-3</shortName>
        <shortName evidence="5">Mini-RNase 3</shortName>
        <ecNumber evidence="5">3.1.26.-</ecNumber>
    </recommendedName>
    <alternativeName>
        <fullName evidence="5">Mini-RNase III</fullName>
        <shortName evidence="5">Mini-III</shortName>
    </alternativeName>
</protein>
<evidence type="ECO:0000313" key="9">
    <source>
        <dbReference type="Proteomes" id="UP000069912"/>
    </source>
</evidence>
<evidence type="ECO:0000256" key="5">
    <source>
        <dbReference type="HAMAP-Rule" id="MF_01468"/>
    </source>
</evidence>
<dbReference type="HAMAP" id="MF_01468">
    <property type="entry name" value="RNase_Mini_III"/>
    <property type="match status" value="1"/>
</dbReference>
<dbReference type="GeneID" id="92903361"/>
<evidence type="ECO:0000256" key="2">
    <source>
        <dbReference type="ARBA" id="ARBA00022722"/>
    </source>
</evidence>
<evidence type="ECO:0000259" key="6">
    <source>
        <dbReference type="Pfam" id="PF00636"/>
    </source>
</evidence>
<evidence type="ECO:0000256" key="3">
    <source>
        <dbReference type="ARBA" id="ARBA00022759"/>
    </source>
</evidence>
<keyword evidence="1 5" id="KW-0698">rRNA processing</keyword>
<reference evidence="9" key="2">
    <citation type="submission" date="2016-01" db="EMBL/GenBank/DDBJ databases">
        <title>Six Aerococcus type strain genome sequencing and assembly using PacBio and Illumina Hiseq.</title>
        <authorList>
            <person name="Carkaci D."/>
            <person name="Dargis R."/>
            <person name="Nielsen X.C."/>
            <person name="Skovgaard O."/>
            <person name="Fuursted K."/>
            <person name="Christensen J.J."/>
        </authorList>
    </citation>
    <scope>NUCLEOTIDE SEQUENCE [LARGE SCALE GENOMIC DNA]</scope>
    <source>
        <strain evidence="9">CCUG43001</strain>
    </source>
</reference>
<keyword evidence="5" id="KW-0699">rRNA-binding</keyword>
<evidence type="ECO:0000256" key="1">
    <source>
        <dbReference type="ARBA" id="ARBA00022552"/>
    </source>
</evidence>
<comment type="cofactor">
    <cofactor evidence="5">
        <name>Mg(2+)</name>
        <dbReference type="ChEBI" id="CHEBI:18420"/>
    </cofactor>
</comment>
<keyword evidence="5" id="KW-0963">Cytoplasm</keyword>
<accession>A0A0X8FBG6</accession>
<feature type="active site" evidence="5">
    <location>
        <position position="19"/>
    </location>
</feature>
<gene>
    <name evidence="5" type="primary">mrnC</name>
    <name evidence="7" type="ORF">AWM72_04670</name>
    <name evidence="8" type="ORF">CYJ28_03480</name>
</gene>
<keyword evidence="9" id="KW-1185">Reference proteome</keyword>
<keyword evidence="5" id="KW-0690">Ribosome biogenesis</keyword>
<dbReference type="PIRSF" id="PIRSF005520">
    <property type="entry name" value="UCP005520"/>
    <property type="match status" value="1"/>
</dbReference>
<dbReference type="AlphaFoldDB" id="A0A0X8FBG6"/>
<feature type="domain" description="RNase III" evidence="6">
    <location>
        <begin position="14"/>
        <end position="110"/>
    </location>
</feature>
<dbReference type="EMBL" id="PKGY01000002">
    <property type="protein sequence ID" value="PKZ22188.1"/>
    <property type="molecule type" value="Genomic_DNA"/>
</dbReference>
<organism evidence="7 9">
    <name type="scientific">Aerococcus sanguinicola</name>
    <dbReference type="NCBI Taxonomy" id="119206"/>
    <lineage>
        <taxon>Bacteria</taxon>
        <taxon>Bacillati</taxon>
        <taxon>Bacillota</taxon>
        <taxon>Bacilli</taxon>
        <taxon>Lactobacillales</taxon>
        <taxon>Aerococcaceae</taxon>
        <taxon>Aerococcus</taxon>
    </lineage>
</organism>
<evidence type="ECO:0000313" key="10">
    <source>
        <dbReference type="Proteomes" id="UP000234239"/>
    </source>
</evidence>
<dbReference type="KEGG" id="asan:AWM72_04670"/>
<dbReference type="OrthoDB" id="46571at2"/>
<keyword evidence="5" id="KW-0460">Magnesium</keyword>
<proteinExistence type="inferred from homology"/>
<reference evidence="8 10" key="3">
    <citation type="submission" date="2017-12" db="EMBL/GenBank/DDBJ databases">
        <title>Phylogenetic diversity of female urinary microbiome.</title>
        <authorList>
            <person name="Thomas-White K."/>
            <person name="Wolfe A.J."/>
        </authorList>
    </citation>
    <scope>NUCLEOTIDE SEQUENCE [LARGE SCALE GENOMIC DNA]</scope>
    <source>
        <strain evidence="8 10">UMB0139</strain>
    </source>
</reference>
<comment type="subunit">
    <text evidence="5">Homodimer.</text>
</comment>
<dbReference type="Proteomes" id="UP000069912">
    <property type="component" value="Chromosome"/>
</dbReference>
<dbReference type="Proteomes" id="UP000234239">
    <property type="component" value="Unassembled WGS sequence"/>
</dbReference>
<dbReference type="EMBL" id="CP014160">
    <property type="protein sequence ID" value="AMB94099.1"/>
    <property type="molecule type" value="Genomic_DNA"/>
</dbReference>
<dbReference type="Gene3D" id="1.10.1520.10">
    <property type="entry name" value="Ribonuclease III domain"/>
    <property type="match status" value="1"/>
</dbReference>
<keyword evidence="5" id="KW-0694">RNA-binding</keyword>